<evidence type="ECO:0000256" key="3">
    <source>
        <dbReference type="ARBA" id="ARBA00022525"/>
    </source>
</evidence>
<dbReference type="PANTHER" id="PTHR11857">
    <property type="entry name" value="ODORANT BINDING PROTEIN-RELATED"/>
    <property type="match status" value="1"/>
</dbReference>
<dbReference type="GO" id="GO:0005549">
    <property type="term" value="F:odorant binding"/>
    <property type="evidence" value="ECO:0007669"/>
    <property type="project" value="InterPro"/>
</dbReference>
<name>A0A2R4H1H1_9COLE</name>
<feature type="signal peptide" evidence="7">
    <location>
        <begin position="1"/>
        <end position="20"/>
    </location>
</feature>
<reference evidence="8" key="1">
    <citation type="submission" date="2017-08" db="EMBL/GenBank/DDBJ databases">
        <title>Identification of candidate chemosensory genes in male and female Agrilus mali (Coleoptera: Buprestidae) by antennal transcriptome analysis.</title>
        <authorList>
            <person name="Cui X."/>
        </authorList>
    </citation>
    <scope>NUCLEOTIDE SEQUENCE</scope>
</reference>
<dbReference type="SUPFAM" id="SSF47565">
    <property type="entry name" value="Insect pheromone/odorant-binding proteins"/>
    <property type="match status" value="1"/>
</dbReference>
<comment type="function">
    <text evidence="6">May be a carrier protein for lipids.</text>
</comment>
<dbReference type="SMART" id="SM00708">
    <property type="entry name" value="PhBP"/>
    <property type="match status" value="1"/>
</dbReference>
<comment type="subcellular location">
    <subcellularLocation>
        <location evidence="1">Secreted</location>
    </subcellularLocation>
</comment>
<evidence type="ECO:0000256" key="1">
    <source>
        <dbReference type="ARBA" id="ARBA00004613"/>
    </source>
</evidence>
<evidence type="ECO:0000313" key="8">
    <source>
        <dbReference type="EMBL" id="AVU05019.1"/>
    </source>
</evidence>
<protein>
    <submittedName>
        <fullName evidence="8">Odorant binding protein 10</fullName>
    </submittedName>
</protein>
<dbReference type="CDD" id="cd23992">
    <property type="entry name" value="PBP_GOBP"/>
    <property type="match status" value="1"/>
</dbReference>
<organism evidence="8">
    <name type="scientific">Agrilus mali</name>
    <dbReference type="NCBI Taxonomy" id="1917227"/>
    <lineage>
        <taxon>Eukaryota</taxon>
        <taxon>Metazoa</taxon>
        <taxon>Ecdysozoa</taxon>
        <taxon>Arthropoda</taxon>
        <taxon>Hexapoda</taxon>
        <taxon>Insecta</taxon>
        <taxon>Pterygota</taxon>
        <taxon>Neoptera</taxon>
        <taxon>Endopterygota</taxon>
        <taxon>Coleoptera</taxon>
        <taxon>Polyphaga</taxon>
        <taxon>Elateriformia</taxon>
        <taxon>Buprestoidea</taxon>
        <taxon>Buprestidae</taxon>
        <taxon>Agrilinae</taxon>
        <taxon>Agrilus</taxon>
    </lineage>
</organism>
<proteinExistence type="evidence at transcript level"/>
<accession>A0A2R4H1H1</accession>
<comment type="similarity">
    <text evidence="2">Belongs to the PBP/GOBP family.</text>
</comment>
<dbReference type="PANTHER" id="PTHR11857:SF43">
    <property type="entry name" value="GEO07291P1-RELATED"/>
    <property type="match status" value="1"/>
</dbReference>
<dbReference type="EMBL" id="MF615499">
    <property type="protein sequence ID" value="AVU05019.1"/>
    <property type="molecule type" value="mRNA"/>
</dbReference>
<evidence type="ECO:0000256" key="4">
    <source>
        <dbReference type="ARBA" id="ARBA00022729"/>
    </source>
</evidence>
<dbReference type="Pfam" id="PF01395">
    <property type="entry name" value="PBP_GOBP"/>
    <property type="match status" value="1"/>
</dbReference>
<evidence type="ECO:0000256" key="2">
    <source>
        <dbReference type="ARBA" id="ARBA00008098"/>
    </source>
</evidence>
<sequence>MMKAFYSVVILAIIVAAVQADLSEEQKAKLKQHTEQCLKSFPVDKQLLEKARKGELSDDKALKDYLYCVIEKSGFITPDGKIQTNVLETKLSAISGPENAKKLVAKCTAQKNLDKRESAEAIYKCVYNETKFSLI</sequence>
<dbReference type="Gene3D" id="1.10.238.20">
    <property type="entry name" value="Pheromone/general odorant binding protein domain"/>
    <property type="match status" value="1"/>
</dbReference>
<keyword evidence="4 7" id="KW-0732">Signal</keyword>
<evidence type="ECO:0000256" key="7">
    <source>
        <dbReference type="SAM" id="SignalP"/>
    </source>
</evidence>
<feature type="chain" id="PRO_5015360938" evidence="7">
    <location>
        <begin position="21"/>
        <end position="135"/>
    </location>
</feature>
<dbReference type="InterPro" id="IPR036728">
    <property type="entry name" value="PBP_GOBP_sf"/>
</dbReference>
<keyword evidence="5" id="KW-0325">Glycoprotein</keyword>
<evidence type="ECO:0000256" key="5">
    <source>
        <dbReference type="ARBA" id="ARBA00023180"/>
    </source>
</evidence>
<evidence type="ECO:0000256" key="6">
    <source>
        <dbReference type="ARBA" id="ARBA00056866"/>
    </source>
</evidence>
<keyword evidence="3" id="KW-0964">Secreted</keyword>
<dbReference type="InterPro" id="IPR006170">
    <property type="entry name" value="PBP/GOBP"/>
</dbReference>
<dbReference type="GO" id="GO:0005615">
    <property type="term" value="C:extracellular space"/>
    <property type="evidence" value="ECO:0007669"/>
    <property type="project" value="TreeGrafter"/>
</dbReference>
<dbReference type="GO" id="GO:0007608">
    <property type="term" value="P:sensory perception of smell"/>
    <property type="evidence" value="ECO:0007669"/>
    <property type="project" value="TreeGrafter"/>
</dbReference>
<dbReference type="FunFam" id="1.10.238.20:FF:000001">
    <property type="entry name" value="General odorant-binding protein lush"/>
    <property type="match status" value="1"/>
</dbReference>
<dbReference type="AlphaFoldDB" id="A0A2R4H1H1"/>